<sequence length="253" mass="28522">MMTDFILYPRLSPDAADAIRLELIRNENVYEFNTQKFEEALTAADAFPATGGRRTTENELMELREECLEAVAFSEGSSSLTTSQFDLQLGRVIYSRSIGSVGEFGNARVWDFLTLVLLPDIASTRFPGTTSNLGARFTGGNRRHVLQRLWRRWKVFGVEVVESGRLTEDDYVALLERRLTSERPAVAAKAAEAILGSNRTGTNRREYARVLMRQLIQISGIVEIGDDDPEHIEALMQHVRGNVELMFQNTTLF</sequence>
<dbReference type="EMBL" id="VDMQ01000009">
    <property type="protein sequence ID" value="TNM53565.1"/>
    <property type="molecule type" value="Genomic_DNA"/>
</dbReference>
<dbReference type="AlphaFoldDB" id="A0A5C4X1S7"/>
<gene>
    <name evidence="1" type="ORF">FHQ09_14345</name>
</gene>
<organism evidence="1 2">
    <name type="scientific">Brevibacterium sediminis</name>
    <dbReference type="NCBI Taxonomy" id="1857024"/>
    <lineage>
        <taxon>Bacteria</taxon>
        <taxon>Bacillati</taxon>
        <taxon>Actinomycetota</taxon>
        <taxon>Actinomycetes</taxon>
        <taxon>Micrococcales</taxon>
        <taxon>Brevibacteriaceae</taxon>
        <taxon>Brevibacterium</taxon>
    </lineage>
</organism>
<proteinExistence type="predicted"/>
<evidence type="ECO:0000313" key="1">
    <source>
        <dbReference type="EMBL" id="TNM53565.1"/>
    </source>
</evidence>
<protein>
    <submittedName>
        <fullName evidence="1">Uncharacterized protein</fullName>
    </submittedName>
</protein>
<dbReference type="InterPro" id="IPR045920">
    <property type="entry name" value="DUF6339"/>
</dbReference>
<name>A0A5C4X1S7_9MICO</name>
<dbReference type="Pfam" id="PF19866">
    <property type="entry name" value="DUF6339"/>
    <property type="match status" value="1"/>
</dbReference>
<dbReference type="RefSeq" id="WP_139469499.1">
    <property type="nucleotide sequence ID" value="NZ_VDMQ01000009.1"/>
</dbReference>
<comment type="caution">
    <text evidence="1">The sequence shown here is derived from an EMBL/GenBank/DDBJ whole genome shotgun (WGS) entry which is preliminary data.</text>
</comment>
<evidence type="ECO:0000313" key="2">
    <source>
        <dbReference type="Proteomes" id="UP000314223"/>
    </source>
</evidence>
<reference evidence="1 2" key="1">
    <citation type="submission" date="2019-06" db="EMBL/GenBank/DDBJ databases">
        <authorList>
            <person name="Mardanova A.M."/>
            <person name="Pudova D.S."/>
            <person name="Shagimardanova E.I."/>
            <person name="Gogoleva N.E."/>
            <person name="Lutfullin M.T."/>
            <person name="Hadieva G.F."/>
            <person name="Sharipova M.R."/>
        </authorList>
    </citation>
    <scope>NUCLEOTIDE SEQUENCE [LARGE SCALE GENOMIC DNA]</scope>
    <source>
        <strain evidence="1 2">MG-1</strain>
    </source>
</reference>
<accession>A0A5C4X1S7</accession>
<dbReference type="Proteomes" id="UP000314223">
    <property type="component" value="Unassembled WGS sequence"/>
</dbReference>